<dbReference type="NCBIfam" id="NF047509">
    <property type="entry name" value="Rv3131_FMN_oxido"/>
    <property type="match status" value="1"/>
</dbReference>
<dbReference type="SUPFAM" id="SSF55469">
    <property type="entry name" value="FMN-dependent nitroreductase-like"/>
    <property type="match status" value="2"/>
</dbReference>
<accession>A0ABV8KIV5</accession>
<dbReference type="EMBL" id="JBHSBN010000004">
    <property type="protein sequence ID" value="MFC4105875.1"/>
    <property type="molecule type" value="Genomic_DNA"/>
</dbReference>
<dbReference type="PANTHER" id="PTHR23026:SF123">
    <property type="entry name" value="NAD(P)H NITROREDUCTASE RV3131-RELATED"/>
    <property type="match status" value="1"/>
</dbReference>
<name>A0ABV8KIV5_9ACTN</name>
<reference evidence="2" key="1">
    <citation type="journal article" date="2019" name="Int. J. Syst. Evol. Microbiol.">
        <title>The Global Catalogue of Microorganisms (GCM) 10K type strain sequencing project: providing services to taxonomists for standard genome sequencing and annotation.</title>
        <authorList>
            <consortium name="The Broad Institute Genomics Platform"/>
            <consortium name="The Broad Institute Genome Sequencing Center for Infectious Disease"/>
            <person name="Wu L."/>
            <person name="Ma J."/>
        </authorList>
    </citation>
    <scope>NUCLEOTIDE SEQUENCE [LARGE SCALE GENOMIC DNA]</scope>
    <source>
        <strain evidence="2">2902at01</strain>
    </source>
</reference>
<protein>
    <submittedName>
        <fullName evidence="1">Acg family FMN-binding oxidoreductase</fullName>
    </submittedName>
</protein>
<gene>
    <name evidence="1" type="ORF">ACFOX0_07990</name>
</gene>
<dbReference type="PANTHER" id="PTHR23026">
    <property type="entry name" value="NADPH NITROREDUCTASE"/>
    <property type="match status" value="1"/>
</dbReference>
<sequence length="335" mass="35735">MTASPNDHSLTSALGHAAATAGYAPSVHNTQPWRWRVLPERLELYAVRDRQLGVSDPDGRLMILSCGTALHHARIALRAEGWTTRVDRLPDPATPDLLARITGTGHAAPSPAAMRVVQSVRVRHTDRRPVAEEEVPEESVAEIVRAAGDEGAQLQILSRDQVVELAAAASKAAAASVDEPQLREELRYWTERAGPAGTGLPPEVLPERAPESTVPARDFGRPGSLPVGPGHDRTARYGLLFGNEDEPAGWLRAGEALSAAWLVATGLGVSMVPLSGVIETVGTRETLRRMLSGLGYPYLALRLGIPDPTQAGPGHTPRLPVEQVVDTSAVRPEAS</sequence>
<dbReference type="RefSeq" id="WP_377543197.1">
    <property type="nucleotide sequence ID" value="NZ_JBHSBN010000004.1"/>
</dbReference>
<comment type="caution">
    <text evidence="1">The sequence shown here is derived from an EMBL/GenBank/DDBJ whole genome shotgun (WGS) entry which is preliminary data.</text>
</comment>
<evidence type="ECO:0000313" key="2">
    <source>
        <dbReference type="Proteomes" id="UP001595868"/>
    </source>
</evidence>
<organism evidence="1 2">
    <name type="scientific">Micromonospora zhanjiangensis</name>
    <dbReference type="NCBI Taxonomy" id="1522057"/>
    <lineage>
        <taxon>Bacteria</taxon>
        <taxon>Bacillati</taxon>
        <taxon>Actinomycetota</taxon>
        <taxon>Actinomycetes</taxon>
        <taxon>Micromonosporales</taxon>
        <taxon>Micromonosporaceae</taxon>
        <taxon>Micromonospora</taxon>
    </lineage>
</organism>
<keyword evidence="2" id="KW-1185">Reference proteome</keyword>
<proteinExistence type="predicted"/>
<dbReference type="InterPro" id="IPR050627">
    <property type="entry name" value="Nitroreductase/BluB"/>
</dbReference>
<dbReference type="Gene3D" id="3.40.109.10">
    <property type="entry name" value="NADH Oxidase"/>
    <property type="match status" value="1"/>
</dbReference>
<evidence type="ECO:0000313" key="1">
    <source>
        <dbReference type="EMBL" id="MFC4105875.1"/>
    </source>
</evidence>
<dbReference type="Proteomes" id="UP001595868">
    <property type="component" value="Unassembled WGS sequence"/>
</dbReference>
<dbReference type="InterPro" id="IPR000415">
    <property type="entry name" value="Nitroreductase-like"/>
</dbReference>